<evidence type="ECO:0000256" key="3">
    <source>
        <dbReference type="ARBA" id="ARBA00023288"/>
    </source>
</evidence>
<keyword evidence="8" id="KW-1185">Reference proteome</keyword>
<evidence type="ECO:0000259" key="6">
    <source>
        <dbReference type="PROSITE" id="PS50846"/>
    </source>
</evidence>
<evidence type="ECO:0000256" key="2">
    <source>
        <dbReference type="ARBA" id="ARBA00022723"/>
    </source>
</evidence>
<dbReference type="Gene3D" id="3.30.70.100">
    <property type="match status" value="1"/>
</dbReference>
<proteinExistence type="inferred from homology"/>
<dbReference type="PANTHER" id="PTHR45811">
    <property type="entry name" value="COPPER TRANSPORT PROTEIN FAMILY-RELATED"/>
    <property type="match status" value="1"/>
</dbReference>
<keyword evidence="2" id="KW-0479">Metal-binding</keyword>
<feature type="domain" description="HMA" evidence="6">
    <location>
        <begin position="3"/>
        <end position="70"/>
    </location>
</feature>
<comment type="similarity">
    <text evidence="5">Belongs to the HIPP family.</text>
</comment>
<dbReference type="InterPro" id="IPR006121">
    <property type="entry name" value="HMA_dom"/>
</dbReference>
<keyword evidence="3" id="KW-0449">Lipoprotein</keyword>
<dbReference type="PROSITE" id="PS50846">
    <property type="entry name" value="HMA_2"/>
    <property type="match status" value="1"/>
</dbReference>
<evidence type="ECO:0000313" key="7">
    <source>
        <dbReference type="EMBL" id="KAL1206736.1"/>
    </source>
</evidence>
<dbReference type="PANTHER" id="PTHR45811:SF80">
    <property type="entry name" value="COPPER TRANSPORT PROTEIN FAMILY-RELATED"/>
    <property type="match status" value="1"/>
</dbReference>
<comment type="caution">
    <text evidence="7">The sequence shown here is derived from an EMBL/GenBank/DDBJ whole genome shotgun (WGS) entry which is preliminary data.</text>
</comment>
<keyword evidence="4" id="KW-0636">Prenylation</keyword>
<sequence>MAAKKSVLQLSVHEDKIRKKALVTVSGYPGLTSIAIDDKTGKMTVVGEVDLPDIVMKLRKICNAEIVSVEVVKPPEEKKPDPAKPGEAVVFSVPMNYPCQYYPPPYAYSYY</sequence>
<dbReference type="EMBL" id="JBANAX010000497">
    <property type="protein sequence ID" value="KAL1206736.1"/>
    <property type="molecule type" value="Genomic_DNA"/>
</dbReference>
<dbReference type="Proteomes" id="UP001558713">
    <property type="component" value="Unassembled WGS sequence"/>
</dbReference>
<gene>
    <name evidence="7" type="ORF">V5N11_027294</name>
</gene>
<dbReference type="InterPro" id="IPR051863">
    <property type="entry name" value="HIPP"/>
</dbReference>
<reference evidence="7 8" key="1">
    <citation type="submission" date="2024-04" db="EMBL/GenBank/DDBJ databases">
        <title>Genome assembly C_amara_ONT_v2.</title>
        <authorList>
            <person name="Yant L."/>
            <person name="Moore C."/>
            <person name="Slenker M."/>
        </authorList>
    </citation>
    <scope>NUCLEOTIDE SEQUENCE [LARGE SCALE GENOMIC DNA]</scope>
    <source>
        <tissue evidence="7">Leaf</tissue>
    </source>
</reference>
<organism evidence="7 8">
    <name type="scientific">Cardamine amara subsp. amara</name>
    <dbReference type="NCBI Taxonomy" id="228776"/>
    <lineage>
        <taxon>Eukaryota</taxon>
        <taxon>Viridiplantae</taxon>
        <taxon>Streptophyta</taxon>
        <taxon>Embryophyta</taxon>
        <taxon>Tracheophyta</taxon>
        <taxon>Spermatophyta</taxon>
        <taxon>Magnoliopsida</taxon>
        <taxon>eudicotyledons</taxon>
        <taxon>Gunneridae</taxon>
        <taxon>Pentapetalae</taxon>
        <taxon>rosids</taxon>
        <taxon>malvids</taxon>
        <taxon>Brassicales</taxon>
        <taxon>Brassicaceae</taxon>
        <taxon>Cardamineae</taxon>
        <taxon>Cardamine</taxon>
    </lineage>
</organism>
<evidence type="ECO:0000256" key="4">
    <source>
        <dbReference type="ARBA" id="ARBA00023289"/>
    </source>
</evidence>
<dbReference type="GO" id="GO:0046872">
    <property type="term" value="F:metal ion binding"/>
    <property type="evidence" value="ECO:0007669"/>
    <property type="project" value="UniProtKB-KW"/>
</dbReference>
<keyword evidence="1" id="KW-0488">Methylation</keyword>
<name>A0ABD1AKS2_CARAN</name>
<evidence type="ECO:0000256" key="5">
    <source>
        <dbReference type="ARBA" id="ARBA00024045"/>
    </source>
</evidence>
<protein>
    <submittedName>
        <fullName evidence="7">Heavy metal-associated isoprenylated plant protein 14</fullName>
    </submittedName>
</protein>
<accession>A0ABD1AKS2</accession>
<evidence type="ECO:0000313" key="8">
    <source>
        <dbReference type="Proteomes" id="UP001558713"/>
    </source>
</evidence>
<evidence type="ECO:0000256" key="1">
    <source>
        <dbReference type="ARBA" id="ARBA00022481"/>
    </source>
</evidence>
<dbReference type="AlphaFoldDB" id="A0ABD1AKS2"/>